<sequence length="151" mass="17859">MADNYENMKSGKLKKDIKWYTYVDSYLDSKLKDFMEEYKINNQAKIIRNCVNYCIDYLIAIFQKKSYDDPQSYDEIELDNLIRKAIKGYEIGNSFHEELKQKISPLKVSLLMLNNYIEDKEKLQEGILNAISALEDLEISVKRHFEEPNIV</sequence>
<feature type="non-terminal residue" evidence="1">
    <location>
        <position position="151"/>
    </location>
</feature>
<accession>X0X6V7</accession>
<dbReference type="AlphaFoldDB" id="X0X6V7"/>
<proteinExistence type="predicted"/>
<dbReference type="EMBL" id="BARS01043354">
    <property type="protein sequence ID" value="GAG38770.1"/>
    <property type="molecule type" value="Genomic_DNA"/>
</dbReference>
<organism evidence="1">
    <name type="scientific">marine sediment metagenome</name>
    <dbReference type="NCBI Taxonomy" id="412755"/>
    <lineage>
        <taxon>unclassified sequences</taxon>
        <taxon>metagenomes</taxon>
        <taxon>ecological metagenomes</taxon>
    </lineage>
</organism>
<evidence type="ECO:0000313" key="1">
    <source>
        <dbReference type="EMBL" id="GAG38770.1"/>
    </source>
</evidence>
<comment type="caution">
    <text evidence="1">The sequence shown here is derived from an EMBL/GenBank/DDBJ whole genome shotgun (WGS) entry which is preliminary data.</text>
</comment>
<name>X0X6V7_9ZZZZ</name>
<gene>
    <name evidence="1" type="ORF">S01H1_65651</name>
</gene>
<reference evidence="1" key="1">
    <citation type="journal article" date="2014" name="Front. Microbiol.">
        <title>High frequency of phylogenetically diverse reductive dehalogenase-homologous genes in deep subseafloor sedimentary metagenomes.</title>
        <authorList>
            <person name="Kawai M."/>
            <person name="Futagami T."/>
            <person name="Toyoda A."/>
            <person name="Takaki Y."/>
            <person name="Nishi S."/>
            <person name="Hori S."/>
            <person name="Arai W."/>
            <person name="Tsubouchi T."/>
            <person name="Morono Y."/>
            <person name="Uchiyama I."/>
            <person name="Ito T."/>
            <person name="Fujiyama A."/>
            <person name="Inagaki F."/>
            <person name="Takami H."/>
        </authorList>
    </citation>
    <scope>NUCLEOTIDE SEQUENCE</scope>
    <source>
        <strain evidence="1">Expedition CK06-06</strain>
    </source>
</reference>
<protein>
    <submittedName>
        <fullName evidence="1">Uncharacterized protein</fullName>
    </submittedName>
</protein>